<organism evidence="3 4">
    <name type="scientific">Lacimicrobium alkaliphilum</name>
    <dbReference type="NCBI Taxonomy" id="1526571"/>
    <lineage>
        <taxon>Bacteria</taxon>
        <taxon>Pseudomonadati</taxon>
        <taxon>Pseudomonadota</taxon>
        <taxon>Gammaproteobacteria</taxon>
        <taxon>Alteromonadales</taxon>
        <taxon>Alteromonadaceae</taxon>
        <taxon>Lacimicrobium</taxon>
    </lineage>
</organism>
<evidence type="ECO:0000313" key="4">
    <source>
        <dbReference type="Proteomes" id="UP000068447"/>
    </source>
</evidence>
<evidence type="ECO:0000256" key="1">
    <source>
        <dbReference type="SAM" id="SignalP"/>
    </source>
</evidence>
<dbReference type="InterPro" id="IPR007607">
    <property type="entry name" value="BacA/B"/>
</dbReference>
<keyword evidence="4" id="KW-1185">Reference proteome</keyword>
<keyword evidence="1" id="KW-0732">Signal</keyword>
<sequence>MKRFPVILLLLLLIPAISYSATYTLPGDAASLPGTCSGSGNVVNCSSNLNFGNNDTIQISQPLTLNISGNLQFGNGFSVNAAGNADDMQVTVAGNVLMSNNATINASLTVSGSITAANNGELEGNLIVSGTLSLGNNSSVSGNISAGTVEIAQNVSVTGNIEADNVYINGGNSTVDGNITATDTVVNNGTVTGDITAPHITNNGTIGGSTSCDSSDGSDPADCDAVATTQLQWLAFEQPDWLLDSSSLGNHASGIGNAEPLLLTSQISCSATSIPDNSSEFIQDALNTQLDVNDIGDKGTISFWYRSNENWQQVNRNKMLFDASAGSNAQFALWLDDQGGISFRLSESDGDTQLIVSQSLYSFTSSDWVHIAFAWDMTVDTIRLFINGNQQNLLNMGSVVAFDEGLPQLSTLYIGDNRSSTVSASGDSADGLIDEWRVYNFVQSNAQINADIANTSDCPAPDLQCDSYTFQSEGDFATNWQVSTSSGSFTPAPVSGRVRLTEAVNNQSTRITLNKKFPAAGNRVEIEFDYYAYNGNSADGIAIVLSDATITPQSGSFGGSLGYAQRNNGDAGFAGGWLGIGLDEYGNFSNPTEGRTGGIGFRPDSVALRGAAQHDYPFLKAATGLSPALDVSGATPGPGHRYRIVVDSQIAGTSFISVSRDTGSGFVELIAPFDVFAEFPDQQPVVPEDFLLSFTGSTGGSVNIHEIDNLEVCAIEAEDIFVGPHHYRLQHNPTGYLCGASEVIVKACANQGCDELYNNETSLNLTSSEGSSWSAANLSFIGSTTSALSVDEIGIATIGAINTDPEAPVECYIGDTASNCQIDFVEVGLELSWAAAAPQEEIPNQLSQQGFTKAIYVGVAQAETCEADLEGQELELALDCLDPASCNNNMLIGNDSPTGNPNDYFSTGITFNEQGIAVIPQEWLRYDDAGQVQLRVRNSEQNAIGLSNGFVVKPTTLVLSADNNNPHIAGADFNLTVQAVGYREMVTPNYNVSDGISGNPSDLYLQLIKALPLNEGTQGALSLGNQNVASRDPAKAVLTQISNENAFDFDNGTGSSLVNYSEVGSIEIQLQDSDYMGAGSIGSNTLALGHFIPAYFSVTADVPQLLDTCTEGTTPFSYVGEPIGFVGEVIGYNEESEELSGIHIEAYNQLGGVTENYAGNFWKLDIWEPDPQDGTPAPIIYSDSNYENDLNETLNANLSEQQVVQDEDEQNIYDGKRIFRIKNPTVTYEKGLTTLEPFEPSLAITITEAALTDSDGVCFRSSATDPCQPFTISNITGANLRYGRARLANAYGQETEPLPVPLQLEYYDGARWLLNTDDNCSTYNADDLQLNTALTTLASGDGLVTGGRPLVPAMSFILSAPDEMGEVRLEWEVPESLQFDWQGDGTDLSNPTAVATFGQYRGNDRIIHWREVFE</sequence>
<reference evidence="3 4" key="1">
    <citation type="submission" date="2015-12" db="EMBL/GenBank/DDBJ databases">
        <title>Complete genome of Lacimicrobium alkaliphilum KCTC 32984.</title>
        <authorList>
            <person name="Kim S.-G."/>
            <person name="Lee Y.-J."/>
        </authorList>
    </citation>
    <scope>NUCLEOTIDE SEQUENCE [LARGE SCALE GENOMIC DNA]</scope>
    <source>
        <strain evidence="3 4">YelD216</strain>
    </source>
</reference>
<accession>A0A0U2ZD14</accession>
<gene>
    <name evidence="3" type="ORF">AT746_01035</name>
</gene>
<proteinExistence type="predicted"/>
<dbReference type="Pfam" id="PF04519">
    <property type="entry name" value="Bactofilin"/>
    <property type="match status" value="1"/>
</dbReference>
<dbReference type="EMBL" id="CP013650">
    <property type="protein sequence ID" value="ALS96999.1"/>
    <property type="molecule type" value="Genomic_DNA"/>
</dbReference>
<evidence type="ECO:0000259" key="2">
    <source>
        <dbReference type="Pfam" id="PF20419"/>
    </source>
</evidence>
<dbReference type="KEGG" id="lal:AT746_01035"/>
<name>A0A0U2ZD14_9ALTE</name>
<dbReference type="InterPro" id="IPR013320">
    <property type="entry name" value="ConA-like_dom_sf"/>
</dbReference>
<protein>
    <recommendedName>
        <fullName evidence="2">DUF6701 domain-containing protein</fullName>
    </recommendedName>
</protein>
<evidence type="ECO:0000313" key="3">
    <source>
        <dbReference type="EMBL" id="ALS96999.1"/>
    </source>
</evidence>
<feature type="signal peptide" evidence="1">
    <location>
        <begin position="1"/>
        <end position="20"/>
    </location>
</feature>
<dbReference type="Gene3D" id="2.60.120.200">
    <property type="match status" value="2"/>
</dbReference>
<dbReference type="STRING" id="1526571.AT746_01035"/>
<dbReference type="Pfam" id="PF20419">
    <property type="entry name" value="DUF6701"/>
    <property type="match status" value="1"/>
</dbReference>
<feature type="chain" id="PRO_5006835397" description="DUF6701 domain-containing protein" evidence="1">
    <location>
        <begin position="21"/>
        <end position="1414"/>
    </location>
</feature>
<dbReference type="SUPFAM" id="SSF49899">
    <property type="entry name" value="Concanavalin A-like lectins/glucanases"/>
    <property type="match status" value="2"/>
</dbReference>
<dbReference type="OrthoDB" id="9790247at2"/>
<dbReference type="InterPro" id="IPR046524">
    <property type="entry name" value="DUF6701"/>
</dbReference>
<dbReference type="Pfam" id="PF13385">
    <property type="entry name" value="Laminin_G_3"/>
    <property type="match status" value="1"/>
</dbReference>
<feature type="domain" description="DUF6701" evidence="2">
    <location>
        <begin position="808"/>
        <end position="1412"/>
    </location>
</feature>
<dbReference type="Proteomes" id="UP000068447">
    <property type="component" value="Chromosome"/>
</dbReference>
<dbReference type="RefSeq" id="WP_062475203.1">
    <property type="nucleotide sequence ID" value="NZ_CP013650.1"/>
</dbReference>